<protein>
    <submittedName>
        <fullName evidence="2">Uncharacterized protein</fullName>
    </submittedName>
</protein>
<accession>A0AAV6GU77</accession>
<feature type="compositionally biased region" description="Low complexity" evidence="1">
    <location>
        <begin position="68"/>
        <end position="84"/>
    </location>
</feature>
<proteinExistence type="predicted"/>
<sequence>MDNLTSTKIINTDGSLGGSAKVITETVTTSTRLTSLPPKGASSVQVVSSSSSSGRGGTAVERRVVTQSSGASYASSSLSSGLSIESEERFEGATGGGFTSTSTWQCRLEGLEGLHHHHHPNHLHRRLFSILILILIGPA</sequence>
<gene>
    <name evidence="2" type="ORF">AALO_G00100900</name>
</gene>
<organism evidence="2 3">
    <name type="scientific">Alosa alosa</name>
    <name type="common">allis shad</name>
    <dbReference type="NCBI Taxonomy" id="278164"/>
    <lineage>
        <taxon>Eukaryota</taxon>
        <taxon>Metazoa</taxon>
        <taxon>Chordata</taxon>
        <taxon>Craniata</taxon>
        <taxon>Vertebrata</taxon>
        <taxon>Euteleostomi</taxon>
        <taxon>Actinopterygii</taxon>
        <taxon>Neopterygii</taxon>
        <taxon>Teleostei</taxon>
        <taxon>Clupei</taxon>
        <taxon>Clupeiformes</taxon>
        <taxon>Clupeoidei</taxon>
        <taxon>Clupeidae</taxon>
        <taxon>Alosa</taxon>
    </lineage>
</organism>
<dbReference type="AlphaFoldDB" id="A0AAV6GU77"/>
<name>A0AAV6GU77_9TELE</name>
<reference evidence="2" key="1">
    <citation type="submission" date="2020-10" db="EMBL/GenBank/DDBJ databases">
        <title>Chromosome-scale genome assembly of the Allis shad, Alosa alosa.</title>
        <authorList>
            <person name="Margot Z."/>
            <person name="Christophe K."/>
            <person name="Cabau C."/>
            <person name="Louis A."/>
            <person name="Berthelot C."/>
            <person name="Parey E."/>
            <person name="Roest Crollius H."/>
            <person name="Montfort J."/>
            <person name="Robinson-Rechavi M."/>
            <person name="Bucao C."/>
            <person name="Bouchez O."/>
            <person name="Gislard M."/>
            <person name="Lluch J."/>
            <person name="Milhes M."/>
            <person name="Lampietro C."/>
            <person name="Lopez Roques C."/>
            <person name="Donnadieu C."/>
            <person name="Braasch I."/>
            <person name="Desvignes T."/>
            <person name="Postlethwait J."/>
            <person name="Bobe J."/>
            <person name="Guiguen Y."/>
        </authorList>
    </citation>
    <scope>NUCLEOTIDE SEQUENCE</scope>
    <source>
        <strain evidence="2">M-15738</strain>
        <tissue evidence="2">Blood</tissue>
    </source>
</reference>
<comment type="caution">
    <text evidence="2">The sequence shown here is derived from an EMBL/GenBank/DDBJ whole genome shotgun (WGS) entry which is preliminary data.</text>
</comment>
<evidence type="ECO:0000256" key="1">
    <source>
        <dbReference type="SAM" id="MobiDB-lite"/>
    </source>
</evidence>
<feature type="compositionally biased region" description="Low complexity" evidence="1">
    <location>
        <begin position="34"/>
        <end position="53"/>
    </location>
</feature>
<keyword evidence="3" id="KW-1185">Reference proteome</keyword>
<evidence type="ECO:0000313" key="3">
    <source>
        <dbReference type="Proteomes" id="UP000823561"/>
    </source>
</evidence>
<feature type="region of interest" description="Disordered" evidence="1">
    <location>
        <begin position="34"/>
        <end position="96"/>
    </location>
</feature>
<dbReference type="EMBL" id="JADWDJ010000007">
    <property type="protein sequence ID" value="KAG5278614.1"/>
    <property type="molecule type" value="Genomic_DNA"/>
</dbReference>
<evidence type="ECO:0000313" key="2">
    <source>
        <dbReference type="EMBL" id="KAG5278614.1"/>
    </source>
</evidence>
<dbReference type="Proteomes" id="UP000823561">
    <property type="component" value="Chromosome 7"/>
</dbReference>